<sequence>MRNLVPLTKIILTLGTAVWAIVLQKPESLLLLCLFEILILLVSGELFRSIKALVMLTVFAAFLGLIEKIGGGSNVESVVAALRMLGMTIIFIYLLGTVRLQDLTAAMVQQMKVPYEYAFMFTAGLRFIPDFVDENRAVAEAQACRGISVKGNFFKQIKRYMSIIRPLMLRSLGRSETMALSLELRGFGGSNRTFMESVAPKGTDYLMMILIVLITAGVIYARLKLGA</sequence>
<dbReference type="CDD" id="cd16914">
    <property type="entry name" value="EcfT"/>
    <property type="match status" value="1"/>
</dbReference>
<evidence type="ECO:0000256" key="5">
    <source>
        <dbReference type="ARBA" id="ARBA00023136"/>
    </source>
</evidence>
<proteinExistence type="predicted"/>
<dbReference type="InterPro" id="IPR051611">
    <property type="entry name" value="ECF_transporter_component"/>
</dbReference>
<evidence type="ECO:0000313" key="7">
    <source>
        <dbReference type="EMBL" id="BBK25299.1"/>
    </source>
</evidence>
<dbReference type="PANTHER" id="PTHR34857">
    <property type="entry name" value="SLL0384 PROTEIN"/>
    <property type="match status" value="1"/>
</dbReference>
<dbReference type="PANTHER" id="PTHR34857:SF2">
    <property type="entry name" value="SLL0384 PROTEIN"/>
    <property type="match status" value="1"/>
</dbReference>
<feature type="transmembrane region" description="Helical" evidence="6">
    <location>
        <begin position="7"/>
        <end position="23"/>
    </location>
</feature>
<feature type="transmembrane region" description="Helical" evidence="6">
    <location>
        <begin position="29"/>
        <end position="47"/>
    </location>
</feature>
<dbReference type="InterPro" id="IPR003339">
    <property type="entry name" value="ABC/ECF_trnsptr_transmembrane"/>
</dbReference>
<evidence type="ECO:0000313" key="8">
    <source>
        <dbReference type="Proteomes" id="UP000320585"/>
    </source>
</evidence>
<evidence type="ECO:0000256" key="2">
    <source>
        <dbReference type="ARBA" id="ARBA00022475"/>
    </source>
</evidence>
<gene>
    <name evidence="7" type="ORF">Dia5BBH33_12340</name>
</gene>
<dbReference type="RefSeq" id="WP_022381839.1">
    <property type="nucleotide sequence ID" value="NZ_AP019697.1"/>
</dbReference>
<keyword evidence="3 6" id="KW-0812">Transmembrane</keyword>
<dbReference type="AlphaFoldDB" id="A0A8D5A4W0"/>
<evidence type="ECO:0000256" key="6">
    <source>
        <dbReference type="SAM" id="Phobius"/>
    </source>
</evidence>
<accession>A0A8D5A4W0</accession>
<reference evidence="8" key="1">
    <citation type="submission" date="2019-05" db="EMBL/GenBank/DDBJ databases">
        <title>Complete genome sequencing of Dialister sp. strain 5BBH33.</title>
        <authorList>
            <person name="Sakamoto M."/>
            <person name="Murakami T."/>
            <person name="Mori H."/>
        </authorList>
    </citation>
    <scope>NUCLEOTIDE SEQUENCE [LARGE SCALE GENOMIC DNA]</scope>
    <source>
        <strain evidence="8">5BBH33</strain>
    </source>
</reference>
<keyword evidence="8" id="KW-1185">Reference proteome</keyword>
<keyword evidence="4 6" id="KW-1133">Transmembrane helix</keyword>
<evidence type="ECO:0008006" key="9">
    <source>
        <dbReference type="Google" id="ProtNLM"/>
    </source>
</evidence>
<name>A0A8D5A4W0_9FIRM</name>
<keyword evidence="5 6" id="KW-0472">Membrane</keyword>
<feature type="transmembrane region" description="Helical" evidence="6">
    <location>
        <begin position="205"/>
        <end position="223"/>
    </location>
</feature>
<evidence type="ECO:0000256" key="3">
    <source>
        <dbReference type="ARBA" id="ARBA00022692"/>
    </source>
</evidence>
<dbReference type="OrthoDB" id="6400at2"/>
<feature type="transmembrane region" description="Helical" evidence="6">
    <location>
        <begin position="52"/>
        <end position="71"/>
    </location>
</feature>
<dbReference type="GO" id="GO:0005886">
    <property type="term" value="C:plasma membrane"/>
    <property type="evidence" value="ECO:0007669"/>
    <property type="project" value="UniProtKB-ARBA"/>
</dbReference>
<dbReference type="GeneID" id="92716460"/>
<dbReference type="Pfam" id="PF02361">
    <property type="entry name" value="CbiQ"/>
    <property type="match status" value="1"/>
</dbReference>
<dbReference type="Proteomes" id="UP000320585">
    <property type="component" value="Chromosome"/>
</dbReference>
<evidence type="ECO:0000256" key="4">
    <source>
        <dbReference type="ARBA" id="ARBA00022989"/>
    </source>
</evidence>
<feature type="transmembrane region" description="Helical" evidence="6">
    <location>
        <begin position="77"/>
        <end position="95"/>
    </location>
</feature>
<organism evidence="7 8">
    <name type="scientific">Dialister hominis</name>
    <dbReference type="NCBI Taxonomy" id="2582419"/>
    <lineage>
        <taxon>Bacteria</taxon>
        <taxon>Bacillati</taxon>
        <taxon>Bacillota</taxon>
        <taxon>Negativicutes</taxon>
        <taxon>Veillonellales</taxon>
        <taxon>Veillonellaceae</taxon>
        <taxon>Dialister</taxon>
    </lineage>
</organism>
<keyword evidence="2" id="KW-1003">Cell membrane</keyword>
<protein>
    <recommendedName>
        <fullName evidence="9">Energy-coupling factor transporter transmembrane protein EcfT</fullName>
    </recommendedName>
</protein>
<dbReference type="EMBL" id="AP019697">
    <property type="protein sequence ID" value="BBK25299.1"/>
    <property type="molecule type" value="Genomic_DNA"/>
</dbReference>
<dbReference type="KEGG" id="dho:Dia5BBH33_12340"/>
<comment type="subcellular location">
    <subcellularLocation>
        <location evidence="1">Membrane</location>
        <topology evidence="1">Multi-pass membrane protein</topology>
    </subcellularLocation>
</comment>
<evidence type="ECO:0000256" key="1">
    <source>
        <dbReference type="ARBA" id="ARBA00004141"/>
    </source>
</evidence>